<keyword evidence="13" id="KW-1185">Reference proteome</keyword>
<comment type="similarity">
    <text evidence="1 11">Belongs to the glycosyl hydrolase 1 family.</text>
</comment>
<dbReference type="GO" id="GO:0005829">
    <property type="term" value="C:cytosol"/>
    <property type="evidence" value="ECO:0007669"/>
    <property type="project" value="TreeGrafter"/>
</dbReference>
<keyword evidence="4" id="KW-0136">Cellulose degradation</keyword>
<dbReference type="PANTHER" id="PTHR10353">
    <property type="entry name" value="GLYCOSYL HYDROLASE"/>
    <property type="match status" value="1"/>
</dbReference>
<feature type="binding site" evidence="9">
    <location>
        <position position="296"/>
    </location>
    <ligand>
        <name>substrate</name>
    </ligand>
</feature>
<dbReference type="PROSITE" id="PS00572">
    <property type="entry name" value="GLYCOSYL_HYDROL_F1_1"/>
    <property type="match status" value="1"/>
</dbReference>
<dbReference type="GO" id="GO:0030245">
    <property type="term" value="P:cellulose catabolic process"/>
    <property type="evidence" value="ECO:0007669"/>
    <property type="project" value="UniProtKB-KW"/>
</dbReference>
<evidence type="ECO:0000256" key="11">
    <source>
        <dbReference type="RuleBase" id="RU361175"/>
    </source>
</evidence>
<dbReference type="SUPFAM" id="SSF51445">
    <property type="entry name" value="(Trans)glycosidases"/>
    <property type="match status" value="1"/>
</dbReference>
<evidence type="ECO:0000256" key="6">
    <source>
        <dbReference type="ARBA" id="ARBA00023295"/>
    </source>
</evidence>
<protein>
    <recommendedName>
        <fullName evidence="2 11">Beta-glucosidase</fullName>
        <ecNumber evidence="2 11">3.2.1.21</ecNumber>
    </recommendedName>
</protein>
<evidence type="ECO:0000313" key="13">
    <source>
        <dbReference type="Proteomes" id="UP000198860"/>
    </source>
</evidence>
<dbReference type="NCBIfam" id="TIGR03356">
    <property type="entry name" value="BGL"/>
    <property type="match status" value="1"/>
</dbReference>
<gene>
    <name evidence="12" type="ORF">SAMN05421677_105201</name>
</gene>
<dbReference type="InterPro" id="IPR017736">
    <property type="entry name" value="Glyco_hydro_1_beta-glucosidase"/>
</dbReference>
<dbReference type="EC" id="3.2.1.21" evidence="2 11"/>
<dbReference type="Proteomes" id="UP000198860">
    <property type="component" value="Unassembled WGS sequence"/>
</dbReference>
<feature type="binding site" evidence="9">
    <location>
        <position position="165"/>
    </location>
    <ligand>
        <name>substrate</name>
    </ligand>
</feature>
<evidence type="ECO:0000256" key="3">
    <source>
        <dbReference type="ARBA" id="ARBA00022801"/>
    </source>
</evidence>
<comment type="catalytic activity">
    <reaction evidence="11">
        <text>Hydrolysis of terminal, non-reducing beta-D-glucosyl residues with release of beta-D-glucose.</text>
        <dbReference type="EC" id="3.2.1.21"/>
    </reaction>
</comment>
<dbReference type="InterPro" id="IPR001360">
    <property type="entry name" value="Glyco_hydro_1"/>
</dbReference>
<feature type="active site" description="Proton donor" evidence="8">
    <location>
        <position position="166"/>
    </location>
</feature>
<dbReference type="OrthoDB" id="9765195at2"/>
<dbReference type="Pfam" id="PF00232">
    <property type="entry name" value="Glyco_hydro_1"/>
    <property type="match status" value="1"/>
</dbReference>
<keyword evidence="7" id="KW-0624">Polysaccharide degradation</keyword>
<dbReference type="Gene3D" id="3.20.20.80">
    <property type="entry name" value="Glycosidases"/>
    <property type="match status" value="1"/>
</dbReference>
<dbReference type="STRING" id="240303.SAMN05421677_105201"/>
<keyword evidence="6 11" id="KW-0326">Glycosidase</keyword>
<dbReference type="PANTHER" id="PTHR10353:SF36">
    <property type="entry name" value="LP05116P"/>
    <property type="match status" value="1"/>
</dbReference>
<sequence>MTTIQFPDKLKWGAATASYQIEGAAKEGGRTASIWDVFSHTPGNVKNGDHGDHACNSYHMYKEDVQHLKDLGVDLYRFSISWSRVIPDGTGELNPEGVEYYRNLIQELIDNGIEPMITLYHWDLPQVLQEKGGWENRETTEAFLSYANAMFEEFGGQVKKWLTINEPWCASFLSNYLGIHAPGKTSLQAAVDVSHHLMLAHGKAVQSFRDLVPDGEIGYAPNVGWLEPYSPNQEDIDACKRGMMWQKEWFMDPVFKGTYPETLVKLFAEHNATLNIEEGDLEIISQPIDMMGINYYTGSLGRYKEDEGLFQVEEIALDERRTDIDWPIYSEGFYKTLTDLHQTYGDVPIYITENGACYNHGVEEDGKVHDKERVDYLKQHLTALNRAMEAGVPIVGYIVWSLLDNFEWAEGYEKRFGIIHVNFETFERTRKDSYYWYKDTVENHKFER</sequence>
<keyword evidence="3 11" id="KW-0378">Hydrolase</keyword>
<accession>A0A1H0K2J5</accession>
<evidence type="ECO:0000256" key="4">
    <source>
        <dbReference type="ARBA" id="ARBA00023001"/>
    </source>
</evidence>
<evidence type="ECO:0000256" key="9">
    <source>
        <dbReference type="PIRSR" id="PIRSR617736-2"/>
    </source>
</evidence>
<evidence type="ECO:0000256" key="5">
    <source>
        <dbReference type="ARBA" id="ARBA00023277"/>
    </source>
</evidence>
<dbReference type="FunFam" id="3.20.20.80:FF:000004">
    <property type="entry name" value="Beta-glucosidase 6-phospho-beta-glucosidase"/>
    <property type="match status" value="1"/>
</dbReference>
<feature type="binding site" evidence="9">
    <location>
        <position position="400"/>
    </location>
    <ligand>
        <name>substrate</name>
    </ligand>
</feature>
<dbReference type="InterPro" id="IPR017853">
    <property type="entry name" value="GH"/>
</dbReference>
<evidence type="ECO:0000256" key="2">
    <source>
        <dbReference type="ARBA" id="ARBA00012744"/>
    </source>
</evidence>
<dbReference type="EMBL" id="FNIZ01000005">
    <property type="protein sequence ID" value="SDO50116.1"/>
    <property type="molecule type" value="Genomic_DNA"/>
</dbReference>
<evidence type="ECO:0000256" key="1">
    <source>
        <dbReference type="ARBA" id="ARBA00010838"/>
    </source>
</evidence>
<proteinExistence type="inferred from homology"/>
<evidence type="ECO:0000313" key="12">
    <source>
        <dbReference type="EMBL" id="SDO50116.1"/>
    </source>
</evidence>
<name>A0A1H0K2J5_HALAD</name>
<dbReference type="PRINTS" id="PR00131">
    <property type="entry name" value="GLHYDRLASE1"/>
</dbReference>
<evidence type="ECO:0000256" key="10">
    <source>
        <dbReference type="PROSITE-ProRule" id="PRU10055"/>
    </source>
</evidence>
<evidence type="ECO:0000256" key="8">
    <source>
        <dbReference type="PIRSR" id="PIRSR617736-1"/>
    </source>
</evidence>
<dbReference type="GO" id="GO:0008422">
    <property type="term" value="F:beta-glucosidase activity"/>
    <property type="evidence" value="ECO:0007669"/>
    <property type="project" value="UniProtKB-EC"/>
</dbReference>
<feature type="binding site" evidence="9">
    <location>
        <begin position="407"/>
        <end position="408"/>
    </location>
    <ligand>
        <name>substrate</name>
    </ligand>
</feature>
<evidence type="ECO:0000256" key="7">
    <source>
        <dbReference type="ARBA" id="ARBA00023326"/>
    </source>
</evidence>
<feature type="active site" description="Nucleophile" evidence="8 10">
    <location>
        <position position="353"/>
    </location>
</feature>
<feature type="binding site" evidence="9">
    <location>
        <position position="20"/>
    </location>
    <ligand>
        <name>substrate</name>
    </ligand>
</feature>
<feature type="binding site" evidence="9">
    <location>
        <position position="121"/>
    </location>
    <ligand>
        <name>substrate</name>
    </ligand>
</feature>
<dbReference type="InterPro" id="IPR018120">
    <property type="entry name" value="Glyco_hydro_1_AS"/>
</dbReference>
<organism evidence="12 13">
    <name type="scientific">Halobacillus aidingensis</name>
    <dbReference type="NCBI Taxonomy" id="240303"/>
    <lineage>
        <taxon>Bacteria</taxon>
        <taxon>Bacillati</taxon>
        <taxon>Bacillota</taxon>
        <taxon>Bacilli</taxon>
        <taxon>Bacillales</taxon>
        <taxon>Bacillaceae</taxon>
        <taxon>Halobacillus</taxon>
    </lineage>
</organism>
<reference evidence="13" key="1">
    <citation type="submission" date="2016-10" db="EMBL/GenBank/DDBJ databases">
        <authorList>
            <person name="Varghese N."/>
            <person name="Submissions S."/>
        </authorList>
    </citation>
    <scope>NUCLEOTIDE SEQUENCE [LARGE SCALE GENOMIC DNA]</scope>
    <source>
        <strain evidence="13">CGMCC 1.3703</strain>
    </source>
</reference>
<dbReference type="RefSeq" id="WP_089651848.1">
    <property type="nucleotide sequence ID" value="NZ_FNIZ01000005.1"/>
</dbReference>
<dbReference type="AlphaFoldDB" id="A0A1H0K2J5"/>
<keyword evidence="5" id="KW-0119">Carbohydrate metabolism</keyword>